<dbReference type="PANTHER" id="PTHR47260">
    <property type="entry name" value="UPF0644 PROTEIN PB2B4.06"/>
    <property type="match status" value="1"/>
</dbReference>
<organism evidence="2 3">
    <name type="scientific">Malassezia equina</name>
    <dbReference type="NCBI Taxonomy" id="1381935"/>
    <lineage>
        <taxon>Eukaryota</taxon>
        <taxon>Fungi</taxon>
        <taxon>Dikarya</taxon>
        <taxon>Basidiomycota</taxon>
        <taxon>Ustilaginomycotina</taxon>
        <taxon>Malasseziomycetes</taxon>
        <taxon>Malasseziales</taxon>
        <taxon>Malasseziaceae</taxon>
        <taxon>Malassezia</taxon>
    </lineage>
</organism>
<protein>
    <recommendedName>
        <fullName evidence="1">Thioesterase domain-containing protein</fullName>
    </recommendedName>
</protein>
<evidence type="ECO:0000313" key="2">
    <source>
        <dbReference type="EMBL" id="WFD21718.1"/>
    </source>
</evidence>
<proteinExistence type="predicted"/>
<dbReference type="AlphaFoldDB" id="A0AAF0E9M5"/>
<evidence type="ECO:0000259" key="1">
    <source>
        <dbReference type="Pfam" id="PF03061"/>
    </source>
</evidence>
<dbReference type="EMBL" id="CP119900">
    <property type="protein sequence ID" value="WFD21718.1"/>
    <property type="molecule type" value="Genomic_DNA"/>
</dbReference>
<dbReference type="SUPFAM" id="SSF54637">
    <property type="entry name" value="Thioesterase/thiol ester dehydrase-isomerase"/>
    <property type="match status" value="1"/>
</dbReference>
<reference evidence="2" key="1">
    <citation type="submission" date="2023-03" db="EMBL/GenBank/DDBJ databases">
        <title>Mating type loci evolution in Malassezia.</title>
        <authorList>
            <person name="Coelho M.A."/>
        </authorList>
    </citation>
    <scope>NUCLEOTIDE SEQUENCE</scope>
    <source>
        <strain evidence="2">CBS 12830</strain>
    </source>
</reference>
<evidence type="ECO:0000313" key="3">
    <source>
        <dbReference type="Proteomes" id="UP001214415"/>
    </source>
</evidence>
<name>A0AAF0E9M5_9BASI</name>
<dbReference type="InterPro" id="IPR052061">
    <property type="entry name" value="PTE-AB_protein"/>
</dbReference>
<feature type="domain" description="Thioesterase" evidence="1">
    <location>
        <begin position="203"/>
        <end position="272"/>
    </location>
</feature>
<dbReference type="Pfam" id="PF03061">
    <property type="entry name" value="4HBT"/>
    <property type="match status" value="1"/>
</dbReference>
<dbReference type="InterPro" id="IPR029069">
    <property type="entry name" value="HotDog_dom_sf"/>
</dbReference>
<dbReference type="InterPro" id="IPR006683">
    <property type="entry name" value="Thioestr_dom"/>
</dbReference>
<sequence>MIRACVRRSAFAPAALQRTALWRRCVSTHPPVPKGRSWMWVLPLSLAAGACYFVGAKYPPAAIPFLFSPYSPSMPQASYEEEEAHYHDIESALHKLPAVQELICRSYETPLATRLRETHGAKYAVPFADPKLADYVIQRPFASGDPAMLETLLTVGSLRGPHKFAAMPFVFSKTKGGAQRNGGWEGDGLAIVHFGKNMCGYRGVVHGGLLATVFDEALARTAFYGLPNRMGVTGKLELYYRHPVRAEDFYLVETRITENVGRKCFVSGTLLDAHSRKVLVEANAVFIEPRWAKYLSWIGGGNIRNILDE</sequence>
<dbReference type="Proteomes" id="UP001214415">
    <property type="component" value="Chromosome 1"/>
</dbReference>
<dbReference type="Gene3D" id="3.10.129.10">
    <property type="entry name" value="Hotdog Thioesterase"/>
    <property type="match status" value="1"/>
</dbReference>
<keyword evidence="3" id="KW-1185">Reference proteome</keyword>
<dbReference type="CDD" id="cd03443">
    <property type="entry name" value="PaaI_thioesterase"/>
    <property type="match status" value="1"/>
</dbReference>
<accession>A0AAF0E9M5</accession>
<gene>
    <name evidence="2" type="ORF">MEQU1_000373</name>
</gene>
<dbReference type="PANTHER" id="PTHR47260:SF1">
    <property type="entry name" value="UPF0644 PROTEIN PB2B4.06"/>
    <property type="match status" value="1"/>
</dbReference>